<dbReference type="Gene3D" id="2.160.10.10">
    <property type="entry name" value="Hexapeptide repeat proteins"/>
    <property type="match status" value="1"/>
</dbReference>
<evidence type="ECO:0000313" key="1">
    <source>
        <dbReference type="EMBL" id="MFC6725748.1"/>
    </source>
</evidence>
<evidence type="ECO:0000313" key="2">
    <source>
        <dbReference type="Proteomes" id="UP001596328"/>
    </source>
</evidence>
<comment type="caution">
    <text evidence="1">The sequence shown here is derived from an EMBL/GenBank/DDBJ whole genome shotgun (WGS) entry which is preliminary data.</text>
</comment>
<sequence>PGVTVGDVAVIPAGAVVTGDVPDGVVVQGNPAEVVRELD</sequence>
<dbReference type="SUPFAM" id="SSF51161">
    <property type="entry name" value="Trimeric LpxA-like enzymes"/>
    <property type="match status" value="1"/>
</dbReference>
<name>A0ABD5S388_9EURY</name>
<keyword evidence="2" id="KW-1185">Reference proteome</keyword>
<dbReference type="InterPro" id="IPR011004">
    <property type="entry name" value="Trimer_LpxA-like_sf"/>
</dbReference>
<feature type="non-terminal residue" evidence="1">
    <location>
        <position position="1"/>
    </location>
</feature>
<organism evidence="1 2">
    <name type="scientific">Halobium palmae</name>
    <dbReference type="NCBI Taxonomy" id="1776492"/>
    <lineage>
        <taxon>Archaea</taxon>
        <taxon>Methanobacteriati</taxon>
        <taxon>Methanobacteriota</taxon>
        <taxon>Stenosarchaea group</taxon>
        <taxon>Halobacteria</taxon>
        <taxon>Halobacteriales</taxon>
        <taxon>Haloferacaceae</taxon>
        <taxon>Halobium</taxon>
    </lineage>
</organism>
<dbReference type="AlphaFoldDB" id="A0ABD5S388"/>
<gene>
    <name evidence="1" type="ORF">ACFQE1_15515</name>
</gene>
<protein>
    <submittedName>
        <fullName evidence="1">Acetyltransferase</fullName>
    </submittedName>
</protein>
<accession>A0ABD5S388</accession>
<proteinExistence type="predicted"/>
<reference evidence="1 2" key="1">
    <citation type="journal article" date="2019" name="Int. J. Syst. Evol. Microbiol.">
        <title>The Global Catalogue of Microorganisms (GCM) 10K type strain sequencing project: providing services to taxonomists for standard genome sequencing and annotation.</title>
        <authorList>
            <consortium name="The Broad Institute Genomics Platform"/>
            <consortium name="The Broad Institute Genome Sequencing Center for Infectious Disease"/>
            <person name="Wu L."/>
            <person name="Ma J."/>
        </authorList>
    </citation>
    <scope>NUCLEOTIDE SEQUENCE [LARGE SCALE GENOMIC DNA]</scope>
    <source>
        <strain evidence="1 2">NBRC 111368</strain>
    </source>
</reference>
<dbReference type="Proteomes" id="UP001596328">
    <property type="component" value="Unassembled WGS sequence"/>
</dbReference>
<dbReference type="EMBL" id="JBHSWU010000684">
    <property type="protein sequence ID" value="MFC6725748.1"/>
    <property type="molecule type" value="Genomic_DNA"/>
</dbReference>